<organism evidence="1 2">
    <name type="scientific">Evansella caseinilytica</name>
    <dbReference type="NCBI Taxonomy" id="1503961"/>
    <lineage>
        <taxon>Bacteria</taxon>
        <taxon>Bacillati</taxon>
        <taxon>Bacillota</taxon>
        <taxon>Bacilli</taxon>
        <taxon>Bacillales</taxon>
        <taxon>Bacillaceae</taxon>
        <taxon>Evansella</taxon>
    </lineage>
</organism>
<reference evidence="2" key="1">
    <citation type="submission" date="2016-10" db="EMBL/GenBank/DDBJ databases">
        <authorList>
            <person name="Varghese N."/>
            <person name="Submissions S."/>
        </authorList>
    </citation>
    <scope>NUCLEOTIDE SEQUENCE [LARGE SCALE GENOMIC DNA]</scope>
    <source>
        <strain evidence="2">SP</strain>
    </source>
</reference>
<evidence type="ECO:0000313" key="1">
    <source>
        <dbReference type="EMBL" id="SDY58008.1"/>
    </source>
</evidence>
<dbReference type="EMBL" id="FNPI01000002">
    <property type="protein sequence ID" value="SDY58008.1"/>
    <property type="molecule type" value="Genomic_DNA"/>
</dbReference>
<proteinExistence type="predicted"/>
<dbReference type="Proteomes" id="UP000198935">
    <property type="component" value="Unassembled WGS sequence"/>
</dbReference>
<protein>
    <submittedName>
        <fullName evidence="1">Uncharacterized protein</fullName>
    </submittedName>
</protein>
<gene>
    <name evidence="1" type="ORF">SAMN05421736_102322</name>
</gene>
<name>A0A1H3L227_9BACI</name>
<evidence type="ECO:0000313" key="2">
    <source>
        <dbReference type="Proteomes" id="UP000198935"/>
    </source>
</evidence>
<sequence>MDELIRSDSIHDFILLLINEVLARYKQNAWPSPTIQDLSRQLGYSEEMILESLEFGNLPSVGILQ</sequence>
<accession>A0A1H3L227</accession>
<dbReference type="AlphaFoldDB" id="A0A1H3L227"/>
<keyword evidence="2" id="KW-1185">Reference proteome</keyword>